<evidence type="ECO:0000256" key="2">
    <source>
        <dbReference type="SAM" id="Coils"/>
    </source>
</evidence>
<dbReference type="PANTHER" id="PTHR31471">
    <property type="entry name" value="OS02G0116800 PROTEIN"/>
    <property type="match status" value="1"/>
</dbReference>
<dbReference type="Pfam" id="PF03763">
    <property type="entry name" value="Remorin_C"/>
    <property type="match status" value="1"/>
</dbReference>
<comment type="caution">
    <text evidence="5">The sequence shown here is derived from an EMBL/GenBank/DDBJ whole genome shotgun (WGS) entry which is preliminary data.</text>
</comment>
<protein>
    <recommendedName>
        <fullName evidence="4">Remorin C-terminal domain-containing protein</fullName>
    </recommendedName>
</protein>
<evidence type="ECO:0000259" key="4">
    <source>
        <dbReference type="Pfam" id="PF03763"/>
    </source>
</evidence>
<feature type="coiled-coil region" evidence="2">
    <location>
        <begin position="111"/>
        <end position="150"/>
    </location>
</feature>
<dbReference type="InterPro" id="IPR005516">
    <property type="entry name" value="Remorin_C"/>
</dbReference>
<evidence type="ECO:0000256" key="3">
    <source>
        <dbReference type="SAM" id="MobiDB-lite"/>
    </source>
</evidence>
<keyword evidence="2" id="KW-0175">Coiled coil</keyword>
<reference evidence="5 6" key="1">
    <citation type="journal article" date="2024" name="G3 (Bethesda)">
        <title>Genome assembly of Hibiscus sabdariffa L. provides insights into metabolisms of medicinal natural products.</title>
        <authorList>
            <person name="Kim T."/>
        </authorList>
    </citation>
    <scope>NUCLEOTIDE SEQUENCE [LARGE SCALE GENOMIC DNA]</scope>
    <source>
        <strain evidence="5">TK-2024</strain>
        <tissue evidence="5">Old leaves</tissue>
    </source>
</reference>
<sequence length="207" mass="23657">MNKVGQSETEFAVGVAAAAYVVNSIEKDEAQHRITIERLRQDTISRVGNSDRVTRRYSSNQVRTAGETSRRKPMESSKGGGSSAGDQRLKGNYSQRNALDTKADVWEKAELDKLNKRYESMKASILAWEKEKKLQAKIKMERRKKEMEKKIRRSHEFYQSKLSRIDEIAGGARAQVDEKKRNEELKIREKAKQIRASGVVPVSCFCF</sequence>
<comment type="similarity">
    <text evidence="1">Belongs to the remorin family.</text>
</comment>
<name>A0ABR2C907_9ROSI</name>
<proteinExistence type="inferred from homology"/>
<evidence type="ECO:0000313" key="6">
    <source>
        <dbReference type="Proteomes" id="UP001472677"/>
    </source>
</evidence>
<gene>
    <name evidence="5" type="ORF">V6N12_016191</name>
</gene>
<dbReference type="PANTHER" id="PTHR31471:SF5">
    <property type="entry name" value="GB|AAD39278.1"/>
    <property type="match status" value="1"/>
</dbReference>
<dbReference type="EMBL" id="JBBPBM010000062">
    <property type="protein sequence ID" value="KAK8515885.1"/>
    <property type="molecule type" value="Genomic_DNA"/>
</dbReference>
<accession>A0ABR2C907</accession>
<feature type="domain" description="Remorin C-terminal" evidence="4">
    <location>
        <begin position="99"/>
        <end position="202"/>
    </location>
</feature>
<evidence type="ECO:0000256" key="1">
    <source>
        <dbReference type="ARBA" id="ARBA00005711"/>
    </source>
</evidence>
<feature type="compositionally biased region" description="Polar residues" evidence="3">
    <location>
        <begin position="56"/>
        <end position="67"/>
    </location>
</feature>
<dbReference type="Proteomes" id="UP001472677">
    <property type="component" value="Unassembled WGS sequence"/>
</dbReference>
<feature type="region of interest" description="Disordered" evidence="3">
    <location>
        <begin position="45"/>
        <end position="96"/>
    </location>
</feature>
<keyword evidence="6" id="KW-1185">Reference proteome</keyword>
<evidence type="ECO:0000313" key="5">
    <source>
        <dbReference type="EMBL" id="KAK8515885.1"/>
    </source>
</evidence>
<organism evidence="5 6">
    <name type="scientific">Hibiscus sabdariffa</name>
    <name type="common">roselle</name>
    <dbReference type="NCBI Taxonomy" id="183260"/>
    <lineage>
        <taxon>Eukaryota</taxon>
        <taxon>Viridiplantae</taxon>
        <taxon>Streptophyta</taxon>
        <taxon>Embryophyta</taxon>
        <taxon>Tracheophyta</taxon>
        <taxon>Spermatophyta</taxon>
        <taxon>Magnoliopsida</taxon>
        <taxon>eudicotyledons</taxon>
        <taxon>Gunneridae</taxon>
        <taxon>Pentapetalae</taxon>
        <taxon>rosids</taxon>
        <taxon>malvids</taxon>
        <taxon>Malvales</taxon>
        <taxon>Malvaceae</taxon>
        <taxon>Malvoideae</taxon>
        <taxon>Hibiscus</taxon>
    </lineage>
</organism>